<dbReference type="InterPro" id="IPR001466">
    <property type="entry name" value="Beta-lactam-related"/>
</dbReference>
<gene>
    <name evidence="3" type="ORF">MTIM_04140</name>
</gene>
<dbReference type="GO" id="GO:0016787">
    <property type="term" value="F:hydrolase activity"/>
    <property type="evidence" value="ECO:0007669"/>
    <property type="project" value="UniProtKB-KW"/>
</dbReference>
<dbReference type="Proteomes" id="UP000465301">
    <property type="component" value="Unassembled WGS sequence"/>
</dbReference>
<dbReference type="Gene3D" id="3.40.710.10">
    <property type="entry name" value="DD-peptidase/beta-lactamase superfamily"/>
    <property type="match status" value="1"/>
</dbReference>
<evidence type="ECO:0000313" key="4">
    <source>
        <dbReference type="Proteomes" id="UP000465301"/>
    </source>
</evidence>
<evidence type="ECO:0000259" key="1">
    <source>
        <dbReference type="Pfam" id="PF00144"/>
    </source>
</evidence>
<organism evidence="3 4">
    <name type="scientific">Mycobacterium timonense</name>
    <dbReference type="NCBI Taxonomy" id="701043"/>
    <lineage>
        <taxon>Bacteria</taxon>
        <taxon>Bacillati</taxon>
        <taxon>Actinomycetota</taxon>
        <taxon>Actinomycetes</taxon>
        <taxon>Mycobacteriales</taxon>
        <taxon>Mycobacteriaceae</taxon>
        <taxon>Mycobacterium</taxon>
        <taxon>Mycobacterium avium complex (MAC)</taxon>
    </lineage>
</organism>
<accession>A0A7I9Z0Z8</accession>
<proteinExistence type="predicted"/>
<protein>
    <submittedName>
        <fullName evidence="3">Serine hydrolase</fullName>
    </submittedName>
</protein>
<keyword evidence="4" id="KW-1185">Reference proteome</keyword>
<dbReference type="AlphaFoldDB" id="A0A7I9Z0Z8"/>
<name>A0A7I9Z0Z8_9MYCO</name>
<comment type="caution">
    <text evidence="3">The sequence shown here is derived from an EMBL/GenBank/DDBJ whole genome shotgun (WGS) entry which is preliminary data.</text>
</comment>
<keyword evidence="3" id="KW-0378">Hydrolase</keyword>
<dbReference type="Gene3D" id="2.40.128.600">
    <property type="match status" value="1"/>
</dbReference>
<sequence>MVAALIGAARIVSGLTPGYGRAMTKRAATVAAISVLLGLTACGSAQPTAAPQPTRSDVPPNQVSGVTIPAGRIDDAVAKIDGLVGDLMKGTGVPGMAVAVVHGGKVLYAKGFGVKDVSKGQGQGNKVDADTVFQLASVSKSVGATVIAHEVSDHVVAWDTPVAAKLPWFTLGDPYVTSHVTVADMYSHRSGLPDHAGDKLEDLGYDRRQTLERLKYLPLAPFRISYAYTNYGITAGAEAVAAAAGKSWEDLSDEALYRPLGMTSTSSRFADFVARPNHAVNHIKFADKWQARFQRDPGPQSPAGGVSSSVNDMARWLMMLLGNGTHDGQRIASPEALLPATSPQMVSAPATTPKARTGFYGYGFNASVDSSGRTEYSHSGAFDLGAATNFVVLPSEDVGIIALTNGAPYGIPETLTAEFMDLVQYGQIREDWGPLYQKAIGWLNNPVGSLVGKQPPADPAPAQPLRDYAGSYASDYWGPAIVTEHDGALQLAMGPKNRAVTLTHWDGDTFTFPLTDENAPPGTISKAVFSNNTLNLEYYDTEKLGTFTR</sequence>
<dbReference type="SUPFAM" id="SSF56601">
    <property type="entry name" value="beta-lactamase/transpeptidase-like"/>
    <property type="match status" value="1"/>
</dbReference>
<dbReference type="InterPro" id="IPR021860">
    <property type="entry name" value="Peptidase_S12_Pab87-rel_C"/>
</dbReference>
<dbReference type="Pfam" id="PF00144">
    <property type="entry name" value="Beta-lactamase"/>
    <property type="match status" value="1"/>
</dbReference>
<dbReference type="EMBL" id="BLLA01000001">
    <property type="protein sequence ID" value="GFG94535.1"/>
    <property type="molecule type" value="Genomic_DNA"/>
</dbReference>
<evidence type="ECO:0000313" key="3">
    <source>
        <dbReference type="EMBL" id="GFG94535.1"/>
    </source>
</evidence>
<feature type="domain" description="Beta-lactamase-related" evidence="1">
    <location>
        <begin position="81"/>
        <end position="409"/>
    </location>
</feature>
<dbReference type="InterPro" id="IPR050491">
    <property type="entry name" value="AmpC-like"/>
</dbReference>
<evidence type="ECO:0000259" key="2">
    <source>
        <dbReference type="Pfam" id="PF11954"/>
    </source>
</evidence>
<feature type="domain" description="Peptidase S12 Pab87-related C-terminal" evidence="2">
    <location>
        <begin position="455"/>
        <end position="521"/>
    </location>
</feature>
<dbReference type="Pfam" id="PF11954">
    <property type="entry name" value="DUF3471"/>
    <property type="match status" value="1"/>
</dbReference>
<dbReference type="PANTHER" id="PTHR46825:SF15">
    <property type="entry name" value="BETA-LACTAMASE-RELATED DOMAIN-CONTAINING PROTEIN"/>
    <property type="match status" value="1"/>
</dbReference>
<reference evidence="3 4" key="1">
    <citation type="journal article" date="2019" name="Emerg. Microbes Infect.">
        <title>Comprehensive subspecies identification of 175 nontuberculous mycobacteria species based on 7547 genomic profiles.</title>
        <authorList>
            <person name="Matsumoto Y."/>
            <person name="Kinjo T."/>
            <person name="Motooka D."/>
            <person name="Nabeya D."/>
            <person name="Jung N."/>
            <person name="Uechi K."/>
            <person name="Horii T."/>
            <person name="Iida T."/>
            <person name="Fujita J."/>
            <person name="Nakamura S."/>
        </authorList>
    </citation>
    <scope>NUCLEOTIDE SEQUENCE [LARGE SCALE GENOMIC DNA]</scope>
    <source>
        <strain evidence="3 4">JCM 30726</strain>
    </source>
</reference>
<dbReference type="PANTHER" id="PTHR46825">
    <property type="entry name" value="D-ALANYL-D-ALANINE-CARBOXYPEPTIDASE/ENDOPEPTIDASE AMPH"/>
    <property type="match status" value="1"/>
</dbReference>
<dbReference type="InterPro" id="IPR012338">
    <property type="entry name" value="Beta-lactam/transpept-like"/>
</dbReference>